<protein>
    <submittedName>
        <fullName evidence="1">Uncharacterized protein</fullName>
    </submittedName>
</protein>
<dbReference type="Gene3D" id="2.20.140.10">
    <property type="entry name" value="WGR domain"/>
    <property type="match status" value="1"/>
</dbReference>
<dbReference type="KEGG" id="ccot:CCAX7_59340"/>
<dbReference type="Pfam" id="PF01068">
    <property type="entry name" value="DNA_ligase_A_M"/>
    <property type="match status" value="1"/>
</dbReference>
<evidence type="ECO:0000313" key="1">
    <source>
        <dbReference type="EMBL" id="BDI33883.1"/>
    </source>
</evidence>
<dbReference type="GO" id="GO:0006281">
    <property type="term" value="P:DNA repair"/>
    <property type="evidence" value="ECO:0007669"/>
    <property type="project" value="InterPro"/>
</dbReference>
<dbReference type="Proteomes" id="UP000287394">
    <property type="component" value="Chromosome"/>
</dbReference>
<gene>
    <name evidence="1" type="ORF">CCAX7_59340</name>
</gene>
<dbReference type="Pfam" id="PF05406">
    <property type="entry name" value="WGR"/>
    <property type="match status" value="1"/>
</dbReference>
<dbReference type="GO" id="GO:0003910">
    <property type="term" value="F:DNA ligase (ATP) activity"/>
    <property type="evidence" value="ECO:0007669"/>
    <property type="project" value="InterPro"/>
</dbReference>
<dbReference type="InterPro" id="IPR012310">
    <property type="entry name" value="DNA_ligase_ATP-dep_cent"/>
</dbReference>
<name>A0A402CZP6_9BACT</name>
<accession>A0A402CZP6</accession>
<dbReference type="Gene3D" id="3.30.470.30">
    <property type="entry name" value="DNA ligase/mRNA capping enzyme"/>
    <property type="match status" value="1"/>
</dbReference>
<evidence type="ECO:0000313" key="2">
    <source>
        <dbReference type="Proteomes" id="UP000287394"/>
    </source>
</evidence>
<organism evidence="1 2">
    <name type="scientific">Capsulimonas corticalis</name>
    <dbReference type="NCBI Taxonomy" id="2219043"/>
    <lineage>
        <taxon>Bacteria</taxon>
        <taxon>Bacillati</taxon>
        <taxon>Armatimonadota</taxon>
        <taxon>Armatimonadia</taxon>
        <taxon>Capsulimonadales</taxon>
        <taxon>Capsulimonadaceae</taxon>
        <taxon>Capsulimonas</taxon>
    </lineage>
</organism>
<dbReference type="PROSITE" id="PS51977">
    <property type="entry name" value="WGR"/>
    <property type="match status" value="1"/>
</dbReference>
<dbReference type="GO" id="GO:0006310">
    <property type="term" value="P:DNA recombination"/>
    <property type="evidence" value="ECO:0007669"/>
    <property type="project" value="InterPro"/>
</dbReference>
<keyword evidence="2" id="KW-1185">Reference proteome</keyword>
<dbReference type="SUPFAM" id="SSF56091">
    <property type="entry name" value="DNA ligase/mRNA capping enzyme, catalytic domain"/>
    <property type="match status" value="1"/>
</dbReference>
<reference evidence="1 2" key="1">
    <citation type="journal article" date="2019" name="Int. J. Syst. Evol. Microbiol.">
        <title>Capsulimonas corticalis gen. nov., sp. nov., an aerobic capsulated bacterium, of a novel bacterial order, Capsulimonadales ord. nov., of the class Armatimonadia of the phylum Armatimonadetes.</title>
        <authorList>
            <person name="Li J."/>
            <person name="Kudo C."/>
            <person name="Tonouchi A."/>
        </authorList>
    </citation>
    <scope>NUCLEOTIDE SEQUENCE [LARGE SCALE GENOMIC DNA]</scope>
    <source>
        <strain evidence="1 2">AX-7</strain>
    </source>
</reference>
<dbReference type="AlphaFoldDB" id="A0A402CZP6"/>
<dbReference type="SMART" id="SM00773">
    <property type="entry name" value="WGR"/>
    <property type="match status" value="1"/>
</dbReference>
<dbReference type="CDD" id="cd07998">
    <property type="entry name" value="WGR_DNA_ligase"/>
    <property type="match status" value="1"/>
</dbReference>
<proteinExistence type="predicted"/>
<dbReference type="GO" id="GO:0005524">
    <property type="term" value="F:ATP binding"/>
    <property type="evidence" value="ECO:0007669"/>
    <property type="project" value="InterPro"/>
</dbReference>
<dbReference type="InterPro" id="IPR008893">
    <property type="entry name" value="WGR_domain"/>
</dbReference>
<dbReference type="EMBL" id="AP025739">
    <property type="protein sequence ID" value="BDI33883.1"/>
    <property type="molecule type" value="Genomic_DNA"/>
</dbReference>
<sequence length="365" mass="39081">MTTTAPTIHTSSRLFYRDGSSDKEYHAAINEADGGYTVTFAYGRRGSALSAGTKTNAPVTLEKARQIYDKLIAEKTSKGYTPDGSGALFAMTDSAERVSGLVPQLLNSIEEAHARKHIEDDAWCLQEKFDGKRIMSAVTSGAVTGSNRKGLCVSMPQEISDALAALSDCVLDGELLGDKYVVFDLLSLGGDDLRSRPYRERFEALSAAVENADRVVVAETAWDATGKQAMYDAIAARAGEGVVFKKADGVSVAGRPASGGSQVKCKFYATCTCEVAAVNDQRSVRLRLFDEGGEAVPVGNVTIPVNKTVPAAGALVEIRYLYAYKGGSLYQPAYLGERDDLSPSDCALSQLKYKAEGYQPENMEG</sequence>